<dbReference type="InterPro" id="IPR050729">
    <property type="entry name" value="Rho-GAP"/>
</dbReference>
<dbReference type="InterPro" id="IPR001781">
    <property type="entry name" value="Znf_LIM"/>
</dbReference>
<evidence type="ECO:0000256" key="6">
    <source>
        <dbReference type="SAM" id="MobiDB-lite"/>
    </source>
</evidence>
<feature type="compositionally biased region" description="Polar residues" evidence="6">
    <location>
        <begin position="835"/>
        <end position="844"/>
    </location>
</feature>
<feature type="region of interest" description="Disordered" evidence="6">
    <location>
        <begin position="642"/>
        <end position="684"/>
    </location>
</feature>
<feature type="region of interest" description="Disordered" evidence="6">
    <location>
        <begin position="580"/>
        <end position="627"/>
    </location>
</feature>
<dbReference type="SUPFAM" id="SSF48350">
    <property type="entry name" value="GTPase activation domain, GAP"/>
    <property type="match status" value="1"/>
</dbReference>
<keyword evidence="3 4" id="KW-0862">Zinc</keyword>
<dbReference type="GO" id="GO:0007010">
    <property type="term" value="P:cytoskeleton organization"/>
    <property type="evidence" value="ECO:0007669"/>
    <property type="project" value="UniProtKB-ARBA"/>
</dbReference>
<feature type="region of interest" description="Disordered" evidence="6">
    <location>
        <begin position="500"/>
        <end position="563"/>
    </location>
</feature>
<dbReference type="InterPro" id="IPR000198">
    <property type="entry name" value="RhoGAP_dom"/>
</dbReference>
<dbReference type="AlphaFoldDB" id="A0A9P6W947"/>
<dbReference type="SMART" id="SM00132">
    <property type="entry name" value="LIM"/>
    <property type="match status" value="2"/>
</dbReference>
<feature type="compositionally biased region" description="Polar residues" evidence="6">
    <location>
        <begin position="580"/>
        <end position="594"/>
    </location>
</feature>
<evidence type="ECO:0000313" key="9">
    <source>
        <dbReference type="EMBL" id="KAG0666567.1"/>
    </source>
</evidence>
<accession>A0A9P6W947</accession>
<dbReference type="PROSITE" id="PS50023">
    <property type="entry name" value="LIM_DOMAIN_2"/>
    <property type="match status" value="2"/>
</dbReference>
<evidence type="ECO:0000256" key="5">
    <source>
        <dbReference type="SAM" id="Coils"/>
    </source>
</evidence>
<organism evidence="9 10">
    <name type="scientific">Maudiozyma exigua</name>
    <name type="common">Yeast</name>
    <name type="synonym">Kazachstania exigua</name>
    <dbReference type="NCBI Taxonomy" id="34358"/>
    <lineage>
        <taxon>Eukaryota</taxon>
        <taxon>Fungi</taxon>
        <taxon>Dikarya</taxon>
        <taxon>Ascomycota</taxon>
        <taxon>Saccharomycotina</taxon>
        <taxon>Saccharomycetes</taxon>
        <taxon>Saccharomycetales</taxon>
        <taxon>Saccharomycetaceae</taxon>
        <taxon>Maudiozyma</taxon>
    </lineage>
</organism>
<dbReference type="PANTHER" id="PTHR23176">
    <property type="entry name" value="RHO/RAC/CDC GTPASE-ACTIVATING PROTEIN"/>
    <property type="match status" value="1"/>
</dbReference>
<feature type="region of interest" description="Disordered" evidence="6">
    <location>
        <begin position="454"/>
        <end position="488"/>
    </location>
</feature>
<feature type="region of interest" description="Disordered" evidence="6">
    <location>
        <begin position="823"/>
        <end position="857"/>
    </location>
</feature>
<keyword evidence="5" id="KW-0175">Coiled coil</keyword>
<keyword evidence="4" id="KW-0440">LIM domain</keyword>
<dbReference type="GO" id="GO:0007165">
    <property type="term" value="P:signal transduction"/>
    <property type="evidence" value="ECO:0007669"/>
    <property type="project" value="InterPro"/>
</dbReference>
<dbReference type="PROSITE" id="PS00478">
    <property type="entry name" value="LIM_DOMAIN_1"/>
    <property type="match status" value="1"/>
</dbReference>
<evidence type="ECO:0000256" key="4">
    <source>
        <dbReference type="PROSITE-ProRule" id="PRU00125"/>
    </source>
</evidence>
<keyword evidence="1" id="KW-0343">GTPase activation</keyword>
<feature type="region of interest" description="Disordered" evidence="6">
    <location>
        <begin position="871"/>
        <end position="890"/>
    </location>
</feature>
<dbReference type="OrthoDB" id="19923at2759"/>
<dbReference type="Gene3D" id="2.10.110.10">
    <property type="entry name" value="Cysteine Rich Protein"/>
    <property type="match status" value="2"/>
</dbReference>
<feature type="region of interest" description="Disordered" evidence="6">
    <location>
        <begin position="728"/>
        <end position="753"/>
    </location>
</feature>
<feature type="compositionally biased region" description="Low complexity" evidence="6">
    <location>
        <begin position="823"/>
        <end position="834"/>
    </location>
</feature>
<comment type="caution">
    <text evidence="9">The sequence shown here is derived from an EMBL/GenBank/DDBJ whole genome shotgun (WGS) entry which is preliminary data.</text>
</comment>
<feature type="compositionally biased region" description="Low complexity" evidence="6">
    <location>
        <begin position="609"/>
        <end position="621"/>
    </location>
</feature>
<evidence type="ECO:0000313" key="10">
    <source>
        <dbReference type="Proteomes" id="UP000750334"/>
    </source>
</evidence>
<dbReference type="Proteomes" id="UP000750334">
    <property type="component" value="Unassembled WGS sequence"/>
</dbReference>
<dbReference type="InterPro" id="IPR008936">
    <property type="entry name" value="Rho_GTPase_activation_prot"/>
</dbReference>
<feature type="compositionally biased region" description="Polar residues" evidence="6">
    <location>
        <begin position="670"/>
        <end position="684"/>
    </location>
</feature>
<dbReference type="PANTHER" id="PTHR23176:SF129">
    <property type="entry name" value="RHO GTPASE ACTIVATING PROTEIN AT 16F, ISOFORM E-RELATED"/>
    <property type="match status" value="1"/>
</dbReference>
<evidence type="ECO:0000259" key="7">
    <source>
        <dbReference type="PROSITE" id="PS50023"/>
    </source>
</evidence>
<feature type="compositionally biased region" description="Basic and acidic residues" evidence="6">
    <location>
        <begin position="255"/>
        <end position="271"/>
    </location>
</feature>
<feature type="compositionally biased region" description="Polar residues" evidence="6">
    <location>
        <begin position="515"/>
        <end position="528"/>
    </location>
</feature>
<evidence type="ECO:0000259" key="8">
    <source>
        <dbReference type="PROSITE" id="PS50238"/>
    </source>
</evidence>
<reference evidence="9 10" key="1">
    <citation type="submission" date="2020-11" db="EMBL/GenBank/DDBJ databases">
        <title>Kefir isolates.</title>
        <authorList>
            <person name="Marcisauskas S."/>
            <person name="Kim Y."/>
            <person name="Blasche S."/>
        </authorList>
    </citation>
    <scope>NUCLEOTIDE SEQUENCE [LARGE SCALE GENOMIC DNA]</scope>
    <source>
        <strain evidence="9 10">OG2</strain>
    </source>
</reference>
<dbReference type="GO" id="GO:0046872">
    <property type="term" value="F:metal ion binding"/>
    <property type="evidence" value="ECO:0007669"/>
    <property type="project" value="UniProtKB-KW"/>
</dbReference>
<dbReference type="Pfam" id="PF00412">
    <property type="entry name" value="LIM"/>
    <property type="match status" value="2"/>
</dbReference>
<proteinExistence type="predicted"/>
<feature type="region of interest" description="Disordered" evidence="6">
    <location>
        <begin position="293"/>
        <end position="319"/>
    </location>
</feature>
<feature type="compositionally biased region" description="Low complexity" evidence="6">
    <location>
        <begin position="845"/>
        <end position="857"/>
    </location>
</feature>
<keyword evidence="10" id="KW-1185">Reference proteome</keyword>
<feature type="compositionally biased region" description="Polar residues" evidence="6">
    <location>
        <begin position="241"/>
        <end position="252"/>
    </location>
</feature>
<dbReference type="EMBL" id="PUHR01000103">
    <property type="protein sequence ID" value="KAG0666567.1"/>
    <property type="molecule type" value="Genomic_DNA"/>
</dbReference>
<keyword evidence="2 4" id="KW-0479">Metal-binding</keyword>
<gene>
    <name evidence="9" type="ORF">C6P45_000221</name>
</gene>
<feature type="coiled-coil region" evidence="5">
    <location>
        <begin position="757"/>
        <end position="798"/>
    </location>
</feature>
<protein>
    <recommendedName>
        <fullName evidence="11">Rho-GAP domain-containing protein</fullName>
    </recommendedName>
</protein>
<sequence>MSSQAAVATPKQIQFDCTKCQKHIESGNFYTINNFHYHAQCFHCFKCQKSLATNDNKIAHDDKLLVLENGTLICSECSDSCKVCGKKIYDLAIILSNNEAYCPDCFRCTKCDKKITNLKYAKTKNGIFCVDCHQILLHRRKLHKERLSKEKLVSNEIQTDVIQVPIRSPSRNNKNRDNQIYGTVPNTIPKLNPRDNMSSSSSASLLSSTVSNRTTNSTTDSPLLKEQNGLKRPPILMKDPTFSTMQDLSSNYDDAESKTSGERLEVHDSNKVNHTRNVSIDDMLNATLDNDEEFKHSDNSEDDDYDNDSNNAEHDATDRSFFHLTPMKQNMESIFSENSLIDTYDRESQSHTPEPAKIIPQELPELPTCIMPDIENRDNSLQATKLLSTPNSKDTAPNIPLNSPMATNQETKGLALDIPLFTFEDKNSYHNRSTSGGGAPHFKESIQNVFSTNAHPEHVESSSENKQSIRDGTVNSAPPTAHKNKKLNRSFSLKNKFFGGFRNKNSESPKEMSIGSVSPFANRQQTNSDKSENVDTHSGWGVPNASVPSRIISSDKPRNSFKGSSDTLIYHKLNNNMNETDTYNTSNGPISVSSPIKVDMGGNTRHNRSQSTASQSSQGASNIAMFRTPPLDNNAIFKRAAVTPSSTSTDHSRSRSYDVSTHIQLPKNKPVSQLPNTPSTEPANTRTLQNTLLHQRSGSLTESNDKKAAHHRSISWQTALHLGHKSIDEADENTDPNDLALQPQMSSNKRPSTRGELLNYDIKLRNAKLELKSIENSKQELLKEIKSLEKYKLDLIQDIDHLKTSDTGPGDPPRAINEAVIQSTTRSGHSRTTSIPNDTNASNLSTPITITTSSPQSSSKQKFWKLFGKESNPTHQRNKATPLPFSNSNGNLQDVSNLSFPSLKMGGTTSSNGSDTLDCSINNSPNHSSVNGLQEIVLVDLCKYEDTNVPHLITTCIDFIESDDEFLQVEGLYRKSGSQLQIEAIEKEMYGPNSVNYKFSDSIDINIVANILKRFLRNLQNPVIPYELYEPLINFVKENDLLNKLPFKMDNHSSESGFNSSASPNISNHDQQFVKYINGRLQSLLFQQMPREHLNLLQMLVAHVNNVAKWQEENLMSLHNLSLVFTPSLFHDSNFEKDIIDMKERNYLIEYLFTYKIIV</sequence>
<dbReference type="Pfam" id="PF00620">
    <property type="entry name" value="RhoGAP"/>
    <property type="match status" value="1"/>
</dbReference>
<feature type="domain" description="LIM zinc-binding" evidence="7">
    <location>
        <begin position="15"/>
        <end position="76"/>
    </location>
</feature>
<dbReference type="SMART" id="SM00324">
    <property type="entry name" value="RhoGAP"/>
    <property type="match status" value="1"/>
</dbReference>
<feature type="domain" description="Rho-GAP" evidence="8">
    <location>
        <begin position="936"/>
        <end position="1159"/>
    </location>
</feature>
<dbReference type="CDD" id="cd09395">
    <property type="entry name" value="LIM2_Rga"/>
    <property type="match status" value="1"/>
</dbReference>
<feature type="domain" description="LIM zinc-binding" evidence="7">
    <location>
        <begin position="79"/>
        <end position="139"/>
    </location>
</feature>
<dbReference type="PROSITE" id="PS50238">
    <property type="entry name" value="RHOGAP"/>
    <property type="match status" value="1"/>
</dbReference>
<evidence type="ECO:0008006" key="11">
    <source>
        <dbReference type="Google" id="ProtNLM"/>
    </source>
</evidence>
<dbReference type="GO" id="GO:0005938">
    <property type="term" value="C:cell cortex"/>
    <property type="evidence" value="ECO:0007669"/>
    <property type="project" value="UniProtKB-ARBA"/>
</dbReference>
<evidence type="ECO:0000256" key="3">
    <source>
        <dbReference type="ARBA" id="ARBA00022833"/>
    </source>
</evidence>
<dbReference type="GO" id="GO:0005933">
    <property type="term" value="C:cellular bud"/>
    <property type="evidence" value="ECO:0007669"/>
    <property type="project" value="UniProtKB-ARBA"/>
</dbReference>
<dbReference type="CDD" id="cd00159">
    <property type="entry name" value="RhoGAP"/>
    <property type="match status" value="1"/>
</dbReference>
<evidence type="ECO:0000256" key="2">
    <source>
        <dbReference type="ARBA" id="ARBA00022723"/>
    </source>
</evidence>
<feature type="compositionally biased region" description="Low complexity" evidence="6">
    <location>
        <begin position="198"/>
        <end position="219"/>
    </location>
</feature>
<name>A0A9P6W947_MAUEX</name>
<feature type="compositionally biased region" description="Basic and acidic residues" evidence="6">
    <location>
        <begin position="455"/>
        <end position="469"/>
    </location>
</feature>
<feature type="region of interest" description="Disordered" evidence="6">
    <location>
        <begin position="166"/>
        <end position="278"/>
    </location>
</feature>
<dbReference type="Gene3D" id="1.10.555.10">
    <property type="entry name" value="Rho GTPase activation protein"/>
    <property type="match status" value="1"/>
</dbReference>
<dbReference type="GO" id="GO:0005096">
    <property type="term" value="F:GTPase activator activity"/>
    <property type="evidence" value="ECO:0007669"/>
    <property type="project" value="UniProtKB-KW"/>
</dbReference>
<evidence type="ECO:0000256" key="1">
    <source>
        <dbReference type="ARBA" id="ARBA00022468"/>
    </source>
</evidence>